<proteinExistence type="predicted"/>
<evidence type="ECO:0000313" key="2">
    <source>
        <dbReference type="Proteomes" id="UP000830768"/>
    </source>
</evidence>
<protein>
    <submittedName>
        <fullName evidence="1">Uncharacterized protein</fullName>
    </submittedName>
</protein>
<gene>
    <name evidence="1" type="ORF">LCI18_003626</name>
</gene>
<accession>A0ACD3YVQ7</accession>
<evidence type="ECO:0000313" key="1">
    <source>
        <dbReference type="EMBL" id="UPK92691.1"/>
    </source>
</evidence>
<dbReference type="Proteomes" id="UP000830768">
    <property type="component" value="Chromosome 3"/>
</dbReference>
<sequence length="328" mass="38066">MPETFHLFSRLPRELRQMIWTFVPRPRVPGVHIFGTEHGNNYCDGDMAPCDDFIRPLDCGPRRQQLTPPTPRFPPTTSTLAEPSWTKSNPSSYLVDGGLWTACKESRAVMEREYEVEHWRTLKHSGDYPRDRTRMPSMGGFLDNGSPHYFTIFPNQDLFYFQANGLERRMISGHDIPDDHRLWSTRNGFHGPKHVAIEYNPEWWSSVQEDELMDQPFVEILDDFSAAVIASTINIIWFVDYSLKRQRPSSTDRKRVIFEGADRRFVEVVGCHIDAEQMYDEFETDSGSLEFFKAVEEAATEYEDYPSVVDVSRCYGRAQFGILACEFF</sequence>
<keyword evidence="2" id="KW-1185">Reference proteome</keyword>
<name>A0ACD3YVQ7_FUSSC</name>
<organism evidence="1 2">
    <name type="scientific">Fusarium solani subsp. cucurbitae</name>
    <name type="common">Neocosmosporum cucurbitae</name>
    <dbReference type="NCBI Taxonomy" id="2747967"/>
    <lineage>
        <taxon>Eukaryota</taxon>
        <taxon>Fungi</taxon>
        <taxon>Dikarya</taxon>
        <taxon>Ascomycota</taxon>
        <taxon>Pezizomycotina</taxon>
        <taxon>Sordariomycetes</taxon>
        <taxon>Hypocreomycetidae</taxon>
        <taxon>Hypocreales</taxon>
        <taxon>Nectriaceae</taxon>
        <taxon>Fusarium</taxon>
        <taxon>Fusarium solani species complex</taxon>
    </lineage>
</organism>
<reference evidence="1" key="1">
    <citation type="submission" date="2021-11" db="EMBL/GenBank/DDBJ databases">
        <title>Fusarium solani-melongenae Genome sequencing and assembly.</title>
        <authorList>
            <person name="Xie S."/>
            <person name="Huang L."/>
            <person name="Zhang X."/>
        </authorList>
    </citation>
    <scope>NUCLEOTIDE SEQUENCE</scope>
    <source>
        <strain evidence="1">CRI 24-3</strain>
    </source>
</reference>
<dbReference type="EMBL" id="CP090032">
    <property type="protein sequence ID" value="UPK92691.1"/>
    <property type="molecule type" value="Genomic_DNA"/>
</dbReference>